<protein>
    <recommendedName>
        <fullName evidence="6">C2H2-type domain-containing protein</fullName>
    </recommendedName>
</protein>
<dbReference type="AlphaFoldDB" id="A0A7H9HPI1"/>
<dbReference type="PANTHER" id="PTHR23235:SF120">
    <property type="entry name" value="KRUPPEL-LIKE FACTOR 15"/>
    <property type="match status" value="1"/>
</dbReference>
<dbReference type="GO" id="GO:0000978">
    <property type="term" value="F:RNA polymerase II cis-regulatory region sequence-specific DNA binding"/>
    <property type="evidence" value="ECO:0007669"/>
    <property type="project" value="TreeGrafter"/>
</dbReference>
<evidence type="ECO:0000256" key="2">
    <source>
        <dbReference type="ARBA" id="ARBA00022771"/>
    </source>
</evidence>
<sequence>MDKYPGRQQQQQQGQPEIKVKDDDQQQQQRYHVPLQYKHGYKYPNVVYGGNNPAGNNVCYYVNEQDSSNQLNRQNSGANVVYSNVLPGMYHQGNVFQYPPNMTRTQFQPYQYYPAYPAVSGVPQSRDAGTQRAPQLVLVDNSNTNGMLPSLQIQQPLIQQTAGKHHLSIPFPPYTQAGIEDPRLTYQQPLPLPSVAPTGWINDTNDKETGIKNSIDRADNIDNEDEEIDRKSAKRILDQGSVHKCHLCNKFFKRRSWLKRHLLSHFPDRHFACPWCLSKHKRKDNLLQHMKLKHTDYVLQELRLHNIKVDSGFLTISNNNNDSANSSNSSASTSTTTSTNNSSNNIRSLLYEGKLNKDEVKRVLNSLIDKHNNAHN</sequence>
<dbReference type="InterPro" id="IPR036236">
    <property type="entry name" value="Znf_C2H2_sf"/>
</dbReference>
<keyword evidence="8" id="KW-1185">Reference proteome</keyword>
<feature type="region of interest" description="Disordered" evidence="5">
    <location>
        <begin position="1"/>
        <end position="28"/>
    </location>
</feature>
<name>A0A7H9HPI1_9SACH</name>
<dbReference type="GO" id="GO:0000981">
    <property type="term" value="F:DNA-binding transcription factor activity, RNA polymerase II-specific"/>
    <property type="evidence" value="ECO:0007669"/>
    <property type="project" value="TreeGrafter"/>
</dbReference>
<evidence type="ECO:0000256" key="5">
    <source>
        <dbReference type="SAM" id="MobiDB-lite"/>
    </source>
</evidence>
<dbReference type="GO" id="GO:0008270">
    <property type="term" value="F:zinc ion binding"/>
    <property type="evidence" value="ECO:0007669"/>
    <property type="project" value="UniProtKB-KW"/>
</dbReference>
<dbReference type="OrthoDB" id="654211at2759"/>
<accession>A0A7H9HPI1</accession>
<feature type="region of interest" description="Disordered" evidence="5">
    <location>
        <begin position="319"/>
        <end position="343"/>
    </location>
</feature>
<evidence type="ECO:0000256" key="1">
    <source>
        <dbReference type="ARBA" id="ARBA00022723"/>
    </source>
</evidence>
<evidence type="ECO:0000313" key="7">
    <source>
        <dbReference type="EMBL" id="QLQ78212.1"/>
    </source>
</evidence>
<dbReference type="SMART" id="SM00355">
    <property type="entry name" value="ZnF_C2H2"/>
    <property type="match status" value="2"/>
</dbReference>
<evidence type="ECO:0000256" key="4">
    <source>
        <dbReference type="PROSITE-ProRule" id="PRU00042"/>
    </source>
</evidence>
<evidence type="ECO:0000259" key="6">
    <source>
        <dbReference type="PROSITE" id="PS50157"/>
    </source>
</evidence>
<keyword evidence="3" id="KW-0862">Zinc</keyword>
<evidence type="ECO:0000256" key="3">
    <source>
        <dbReference type="ARBA" id="ARBA00022833"/>
    </source>
</evidence>
<keyword evidence="1" id="KW-0479">Metal-binding</keyword>
<dbReference type="PROSITE" id="PS50157">
    <property type="entry name" value="ZINC_FINGER_C2H2_2"/>
    <property type="match status" value="1"/>
</dbReference>
<gene>
    <name evidence="7" type="ORF">HG537_0A04590</name>
</gene>
<keyword evidence="2 4" id="KW-0863">Zinc-finger</keyword>
<feature type="domain" description="C2H2-type" evidence="6">
    <location>
        <begin position="243"/>
        <end position="270"/>
    </location>
</feature>
<dbReference type="Gene3D" id="3.30.160.60">
    <property type="entry name" value="Classic Zinc Finger"/>
    <property type="match status" value="1"/>
</dbReference>
<reference evidence="7 8" key="1">
    <citation type="submission" date="2020-06" db="EMBL/GenBank/DDBJ databases">
        <title>The yeast mating-type switching endonuclease HO is a domesticated member of an unorthodox homing genetic element family.</title>
        <authorList>
            <person name="Coughlan A.Y."/>
            <person name="Lombardi L."/>
            <person name="Braun-Galleani S."/>
            <person name="Martos A.R."/>
            <person name="Galeote V."/>
            <person name="Bigey F."/>
            <person name="Dequin S."/>
            <person name="Byrne K.P."/>
            <person name="Wolfe K.H."/>
        </authorList>
    </citation>
    <scope>NUCLEOTIDE SEQUENCE [LARGE SCALE GENOMIC DNA]</scope>
    <source>
        <strain evidence="7 8">CBS2947</strain>
    </source>
</reference>
<organism evidence="7 8">
    <name type="scientific">Torulaspora globosa</name>
    <dbReference type="NCBI Taxonomy" id="48254"/>
    <lineage>
        <taxon>Eukaryota</taxon>
        <taxon>Fungi</taxon>
        <taxon>Dikarya</taxon>
        <taxon>Ascomycota</taxon>
        <taxon>Saccharomycotina</taxon>
        <taxon>Saccharomycetes</taxon>
        <taxon>Saccharomycetales</taxon>
        <taxon>Saccharomycetaceae</taxon>
        <taxon>Torulaspora</taxon>
    </lineage>
</organism>
<dbReference type="Proteomes" id="UP000510647">
    <property type="component" value="Chromosome 1"/>
</dbReference>
<proteinExistence type="predicted"/>
<dbReference type="PROSITE" id="PS00028">
    <property type="entry name" value="ZINC_FINGER_C2H2_1"/>
    <property type="match status" value="1"/>
</dbReference>
<dbReference type="EMBL" id="CP059267">
    <property type="protein sequence ID" value="QLQ78212.1"/>
    <property type="molecule type" value="Genomic_DNA"/>
</dbReference>
<evidence type="ECO:0000313" key="8">
    <source>
        <dbReference type="Proteomes" id="UP000510647"/>
    </source>
</evidence>
<dbReference type="SUPFAM" id="SSF57667">
    <property type="entry name" value="beta-beta-alpha zinc fingers"/>
    <property type="match status" value="1"/>
</dbReference>
<dbReference type="InterPro" id="IPR013087">
    <property type="entry name" value="Znf_C2H2_type"/>
</dbReference>
<dbReference type="PANTHER" id="PTHR23235">
    <property type="entry name" value="KRUEPPEL-LIKE TRANSCRIPTION FACTOR"/>
    <property type="match status" value="1"/>
</dbReference>